<evidence type="ECO:0000313" key="2">
    <source>
        <dbReference type="EMBL" id="MCV9885207.1"/>
    </source>
</evidence>
<protein>
    <submittedName>
        <fullName evidence="2">Uroporphyrinogen-III synthase</fullName>
    </submittedName>
</protein>
<organism evidence="2 3">
    <name type="scientific">Metabacillus halosaccharovorans</name>
    <dbReference type="NCBI Taxonomy" id="930124"/>
    <lineage>
        <taxon>Bacteria</taxon>
        <taxon>Bacillati</taxon>
        <taxon>Bacillota</taxon>
        <taxon>Bacilli</taxon>
        <taxon>Bacillales</taxon>
        <taxon>Bacillaceae</taxon>
        <taxon>Metabacillus</taxon>
    </lineage>
</organism>
<dbReference type="RefSeq" id="WP_264142047.1">
    <property type="nucleotide sequence ID" value="NZ_JAOYEY010000029.1"/>
</dbReference>
<feature type="domain" description="Tetrapyrrole biosynthesis uroporphyrinogen III synthase" evidence="1">
    <location>
        <begin position="23"/>
        <end position="252"/>
    </location>
</feature>
<dbReference type="InterPro" id="IPR039793">
    <property type="entry name" value="UROS/Hem4"/>
</dbReference>
<evidence type="ECO:0000259" key="1">
    <source>
        <dbReference type="Pfam" id="PF02602"/>
    </source>
</evidence>
<evidence type="ECO:0000313" key="3">
    <source>
        <dbReference type="Proteomes" id="UP001526147"/>
    </source>
</evidence>
<name>A0ABT3DEX0_9BACI</name>
<dbReference type="Gene3D" id="3.40.50.10090">
    <property type="match status" value="2"/>
</dbReference>
<dbReference type="CDD" id="cd06578">
    <property type="entry name" value="HemD"/>
    <property type="match status" value="1"/>
</dbReference>
<dbReference type="InterPro" id="IPR036108">
    <property type="entry name" value="4pyrrol_syn_uPrphyn_synt_sf"/>
</dbReference>
<dbReference type="Pfam" id="PF02602">
    <property type="entry name" value="HEM4"/>
    <property type="match status" value="1"/>
</dbReference>
<dbReference type="PANTHER" id="PTHR40082:SF1">
    <property type="entry name" value="BLR5956 PROTEIN"/>
    <property type="match status" value="1"/>
</dbReference>
<gene>
    <name evidence="2" type="ORF">OIH86_06040</name>
</gene>
<proteinExistence type="predicted"/>
<dbReference type="InterPro" id="IPR003754">
    <property type="entry name" value="4pyrrol_synth_uPrphyn_synth"/>
</dbReference>
<sequence>MDTILPLQGKKVLITRAKAQVEEFIQKIEEVGGVAISTPLLEIKSYETNEENIKQTINCLEEFDCIVFTSANGVTFFKKYLDRWNIPYSALQHMVAASVGRKTSKQMEKLDLTVSVIPEEFVAEKLAEKMKEKLKRDSKILVIRGNLSRPVLIEQLTDHGFYVKDLVVYQTLHSDSETSRLLSYIERNEIDFITFTSSSTVDSFMKVLYQRNLIEHLKKVTFICIGPITSNTLMEYGFTGIMPDSYTIEDMVKVMIEVAENKEGIQ</sequence>
<dbReference type="PANTHER" id="PTHR40082">
    <property type="entry name" value="BLR5956 PROTEIN"/>
    <property type="match status" value="1"/>
</dbReference>
<dbReference type="EMBL" id="JAOYEY010000029">
    <property type="protein sequence ID" value="MCV9885207.1"/>
    <property type="molecule type" value="Genomic_DNA"/>
</dbReference>
<reference evidence="2 3" key="1">
    <citation type="submission" date="2022-10" db="EMBL/GenBank/DDBJ databases">
        <title>Draft genome assembly of moderately radiation resistant bacterium Metabacillus halosaccharovorans.</title>
        <authorList>
            <person name="Pal S."/>
            <person name="Gopinathan A."/>
        </authorList>
    </citation>
    <scope>NUCLEOTIDE SEQUENCE [LARGE SCALE GENOMIC DNA]</scope>
    <source>
        <strain evidence="2 3">VITHBRA001</strain>
    </source>
</reference>
<accession>A0ABT3DEX0</accession>
<dbReference type="SUPFAM" id="SSF69618">
    <property type="entry name" value="HemD-like"/>
    <property type="match status" value="1"/>
</dbReference>
<keyword evidence="3" id="KW-1185">Reference proteome</keyword>
<comment type="caution">
    <text evidence="2">The sequence shown here is derived from an EMBL/GenBank/DDBJ whole genome shotgun (WGS) entry which is preliminary data.</text>
</comment>
<dbReference type="Proteomes" id="UP001526147">
    <property type="component" value="Unassembled WGS sequence"/>
</dbReference>